<dbReference type="Pfam" id="PF01613">
    <property type="entry name" value="Flavin_Reduct"/>
    <property type="match status" value="1"/>
</dbReference>
<dbReference type="PANTHER" id="PTHR30466">
    <property type="entry name" value="FLAVIN REDUCTASE"/>
    <property type="match status" value="1"/>
</dbReference>
<evidence type="ECO:0000313" key="5">
    <source>
        <dbReference type="Proteomes" id="UP000183407"/>
    </source>
</evidence>
<dbReference type="InterPro" id="IPR012349">
    <property type="entry name" value="Split_barrel_FMN-bd"/>
</dbReference>
<sequence>MITTQPPTVDDATMRGVHRTFVTGVTVVTTMDHGVPKGLAVNAFSSISLDPALVMVCVQRSSATHDPLFRSTHLGINILAADQLSTASVFASKGVDKFAAVPWSPAEHGSPVLSGACAWMEAEICERLQVRTHTAFVARVVGAEHSDRPALVYRAGEFFDSSRLHPA</sequence>
<evidence type="ECO:0000256" key="2">
    <source>
        <dbReference type="ARBA" id="ARBA00023002"/>
    </source>
</evidence>
<protein>
    <submittedName>
        <fullName evidence="4">NADH-FMN oxidoreductase RutF, flavin reductase (DIM6/NTAB) family</fullName>
    </submittedName>
</protein>
<name>A0A1H4ZCH6_RHOJO</name>
<dbReference type="Proteomes" id="UP000183407">
    <property type="component" value="Unassembled WGS sequence"/>
</dbReference>
<proteinExistence type="inferred from homology"/>
<comment type="similarity">
    <text evidence="1">Belongs to the non-flavoprotein flavin reductase family.</text>
</comment>
<dbReference type="PANTHER" id="PTHR30466:SF11">
    <property type="entry name" value="FLAVIN-DEPENDENT MONOOXYGENASE, REDUCTASE SUBUNIT HSAB"/>
    <property type="match status" value="1"/>
</dbReference>
<feature type="domain" description="Flavin reductase like" evidence="3">
    <location>
        <begin position="18"/>
        <end position="160"/>
    </location>
</feature>
<evidence type="ECO:0000313" key="4">
    <source>
        <dbReference type="EMBL" id="SED27080.1"/>
    </source>
</evidence>
<dbReference type="OrthoDB" id="9792858at2"/>
<dbReference type="AlphaFoldDB" id="A0A1H4ZCH6"/>
<dbReference type="InterPro" id="IPR050268">
    <property type="entry name" value="NADH-dep_flavin_reductase"/>
</dbReference>
<evidence type="ECO:0000259" key="3">
    <source>
        <dbReference type="SMART" id="SM00903"/>
    </source>
</evidence>
<keyword evidence="2" id="KW-0560">Oxidoreductase</keyword>
<dbReference type="SMART" id="SM00903">
    <property type="entry name" value="Flavin_Reduct"/>
    <property type="match status" value="1"/>
</dbReference>
<organism evidence="4 5">
    <name type="scientific">Rhodococcus jostii</name>
    <dbReference type="NCBI Taxonomy" id="132919"/>
    <lineage>
        <taxon>Bacteria</taxon>
        <taxon>Bacillati</taxon>
        <taxon>Actinomycetota</taxon>
        <taxon>Actinomycetes</taxon>
        <taxon>Mycobacteriales</taxon>
        <taxon>Nocardiaceae</taxon>
        <taxon>Rhodococcus</taxon>
    </lineage>
</organism>
<dbReference type="RefSeq" id="WP_073367237.1">
    <property type="nucleotide sequence ID" value="NZ_FNTL01000004.1"/>
</dbReference>
<dbReference type="GO" id="GO:0010181">
    <property type="term" value="F:FMN binding"/>
    <property type="evidence" value="ECO:0007669"/>
    <property type="project" value="InterPro"/>
</dbReference>
<gene>
    <name evidence="4" type="ORF">SAMN04490220_4020</name>
</gene>
<dbReference type="EMBL" id="FNTL01000004">
    <property type="protein sequence ID" value="SED27080.1"/>
    <property type="molecule type" value="Genomic_DNA"/>
</dbReference>
<dbReference type="InterPro" id="IPR002563">
    <property type="entry name" value="Flavin_Rdtase-like_dom"/>
</dbReference>
<reference evidence="5" key="1">
    <citation type="submission" date="2016-10" db="EMBL/GenBank/DDBJ databases">
        <authorList>
            <person name="Varghese N."/>
        </authorList>
    </citation>
    <scope>NUCLEOTIDE SEQUENCE [LARGE SCALE GENOMIC DNA]</scope>
    <source>
        <strain evidence="5">DSM 44719</strain>
    </source>
</reference>
<dbReference type="SUPFAM" id="SSF50475">
    <property type="entry name" value="FMN-binding split barrel"/>
    <property type="match status" value="1"/>
</dbReference>
<evidence type="ECO:0000256" key="1">
    <source>
        <dbReference type="ARBA" id="ARBA00008898"/>
    </source>
</evidence>
<accession>A0A1H4ZCH6</accession>
<dbReference type="GO" id="GO:0042602">
    <property type="term" value="F:riboflavin reductase (NADPH) activity"/>
    <property type="evidence" value="ECO:0007669"/>
    <property type="project" value="TreeGrafter"/>
</dbReference>
<dbReference type="Gene3D" id="2.30.110.10">
    <property type="entry name" value="Electron Transport, Fmn-binding Protein, Chain A"/>
    <property type="match status" value="1"/>
</dbReference>